<name>A0ABT8FL37_9ACTN</name>
<keyword evidence="1" id="KW-1133">Transmembrane helix</keyword>
<evidence type="ECO:0000259" key="2">
    <source>
        <dbReference type="Pfam" id="PF10756"/>
    </source>
</evidence>
<evidence type="ECO:0000313" key="4">
    <source>
        <dbReference type="Proteomes" id="UP001168620"/>
    </source>
</evidence>
<keyword evidence="1" id="KW-0472">Membrane</keyword>
<dbReference type="RefSeq" id="WP_300954670.1">
    <property type="nucleotide sequence ID" value="NZ_JAUHJQ010000013.1"/>
</dbReference>
<feature type="domain" description="Low molecular weight protein antigen 6 PH" evidence="2">
    <location>
        <begin position="145"/>
        <end position="207"/>
    </location>
</feature>
<gene>
    <name evidence="3" type="ORF">QWY28_20690</name>
</gene>
<proteinExistence type="predicted"/>
<dbReference type="InterPro" id="IPR019692">
    <property type="entry name" value="CFP-6_PH"/>
</dbReference>
<reference evidence="3" key="1">
    <citation type="submission" date="2023-06" db="EMBL/GenBank/DDBJ databases">
        <title>Draft genome sequence of Nocardioides sp. SOB77.</title>
        <authorList>
            <person name="Zhang G."/>
        </authorList>
    </citation>
    <scope>NUCLEOTIDE SEQUENCE</scope>
    <source>
        <strain evidence="3">SOB77</strain>
    </source>
</reference>
<feature type="transmembrane region" description="Helical" evidence="1">
    <location>
        <begin position="12"/>
        <end position="33"/>
    </location>
</feature>
<feature type="transmembrane region" description="Helical" evidence="1">
    <location>
        <begin position="118"/>
        <end position="138"/>
    </location>
</feature>
<comment type="caution">
    <text evidence="3">The sequence shown here is derived from an EMBL/GenBank/DDBJ whole genome shotgun (WGS) entry which is preliminary data.</text>
</comment>
<dbReference type="EMBL" id="JAUHJQ010000013">
    <property type="protein sequence ID" value="MDN4175396.1"/>
    <property type="molecule type" value="Genomic_DNA"/>
</dbReference>
<dbReference type="Pfam" id="PF10756">
    <property type="entry name" value="bPH_6"/>
    <property type="match status" value="1"/>
</dbReference>
<keyword evidence="1" id="KW-0812">Transmembrane</keyword>
<sequence>MRGSRGPAVAAWRWASGALLLVVALVGVLMLVVGGPLRTVGGAAALGSVAAVLVAVAGPRTPRAGVRLVRVPGGLVLPRRPGHVAALAATAVLGGVAAFGLGAAAVLEDDPDRRVGAAVLYAVPCVLAGLWLLLAGACGRGRMLLTQDALVYRSLLAPTRRYPWADLRGVRADRRAGGVLRFAGDRHRPLTAAGQGADPERLAAVLDHLARARPRRDVLLAPDGPEVVAGWLTGERPLPRR</sequence>
<evidence type="ECO:0000313" key="3">
    <source>
        <dbReference type="EMBL" id="MDN4175396.1"/>
    </source>
</evidence>
<organism evidence="3 4">
    <name type="scientific">Nocardioides oceani</name>
    <dbReference type="NCBI Taxonomy" id="3058369"/>
    <lineage>
        <taxon>Bacteria</taxon>
        <taxon>Bacillati</taxon>
        <taxon>Actinomycetota</taxon>
        <taxon>Actinomycetes</taxon>
        <taxon>Propionibacteriales</taxon>
        <taxon>Nocardioidaceae</taxon>
        <taxon>Nocardioides</taxon>
    </lineage>
</organism>
<keyword evidence="4" id="KW-1185">Reference proteome</keyword>
<dbReference type="Proteomes" id="UP001168620">
    <property type="component" value="Unassembled WGS sequence"/>
</dbReference>
<accession>A0ABT8FL37</accession>
<feature type="transmembrane region" description="Helical" evidence="1">
    <location>
        <begin position="84"/>
        <end position="106"/>
    </location>
</feature>
<evidence type="ECO:0000256" key="1">
    <source>
        <dbReference type="SAM" id="Phobius"/>
    </source>
</evidence>
<protein>
    <recommendedName>
        <fullName evidence="2">Low molecular weight protein antigen 6 PH domain-containing protein</fullName>
    </recommendedName>
</protein>
<feature type="transmembrane region" description="Helical" evidence="1">
    <location>
        <begin position="39"/>
        <end position="58"/>
    </location>
</feature>